<dbReference type="Proteomes" id="UP000199144">
    <property type="component" value="Unassembled WGS sequence"/>
</dbReference>
<keyword evidence="4" id="KW-0560">Oxidoreductase</keyword>
<organism evidence="6 7">
    <name type="scientific">Shimia aestuarii</name>
    <dbReference type="NCBI Taxonomy" id="254406"/>
    <lineage>
        <taxon>Bacteria</taxon>
        <taxon>Pseudomonadati</taxon>
        <taxon>Pseudomonadota</taxon>
        <taxon>Alphaproteobacteria</taxon>
        <taxon>Rhodobacterales</taxon>
        <taxon>Roseobacteraceae</taxon>
    </lineage>
</organism>
<evidence type="ECO:0000313" key="7">
    <source>
        <dbReference type="Proteomes" id="UP000199144"/>
    </source>
</evidence>
<dbReference type="Gene3D" id="3.20.20.70">
    <property type="entry name" value="Aldolase class I"/>
    <property type="match status" value="1"/>
</dbReference>
<protein>
    <submittedName>
        <fullName evidence="6">Nitronate monooxygenase</fullName>
    </submittedName>
</protein>
<evidence type="ECO:0000256" key="5">
    <source>
        <dbReference type="ARBA" id="ARBA00023033"/>
    </source>
</evidence>
<evidence type="ECO:0000256" key="2">
    <source>
        <dbReference type="ARBA" id="ARBA00022630"/>
    </source>
</evidence>
<dbReference type="RefSeq" id="WP_093095787.1">
    <property type="nucleotide sequence ID" value="NZ_FOTQ01000009.1"/>
</dbReference>
<evidence type="ECO:0000256" key="3">
    <source>
        <dbReference type="ARBA" id="ARBA00022643"/>
    </source>
</evidence>
<evidence type="ECO:0000256" key="4">
    <source>
        <dbReference type="ARBA" id="ARBA00023002"/>
    </source>
</evidence>
<keyword evidence="2" id="KW-0285">Flavoprotein</keyword>
<keyword evidence="7" id="KW-1185">Reference proteome</keyword>
<dbReference type="FunFam" id="3.20.20.70:FF:000210">
    <property type="entry name" value="2-nitropropane dioxygenase"/>
    <property type="match status" value="1"/>
</dbReference>
<dbReference type="EMBL" id="FOTQ01000009">
    <property type="protein sequence ID" value="SFM57980.1"/>
    <property type="molecule type" value="Genomic_DNA"/>
</dbReference>
<dbReference type="CDD" id="cd04730">
    <property type="entry name" value="NPD_like"/>
    <property type="match status" value="1"/>
</dbReference>
<dbReference type="PANTHER" id="PTHR42747">
    <property type="entry name" value="NITRONATE MONOOXYGENASE-RELATED"/>
    <property type="match status" value="1"/>
</dbReference>
<proteinExistence type="inferred from homology"/>
<keyword evidence="5 6" id="KW-0503">Monooxygenase</keyword>
<dbReference type="Pfam" id="PF03060">
    <property type="entry name" value="NMO"/>
    <property type="match status" value="1"/>
</dbReference>
<dbReference type="AlphaFoldDB" id="A0A1I4S116"/>
<gene>
    <name evidence="6" type="ORF">SAMN04488042_10980</name>
</gene>
<dbReference type="InterPro" id="IPR013785">
    <property type="entry name" value="Aldolase_TIM"/>
</dbReference>
<sequence>MRGDNHLPAALQGLRIPAVASPLFIISVPALVIAQCKAGIVGSFPALNAREGEGEHPLLDTWLTQIREELDRHNQANPDRPAAPFAVNQIVHRSNTRLERDIELCHKHEVPIWITSLGARVEVNEAAHDCGGIALHDIINNRFAKKAIEKGADGLIAVAAGAGGHAGPQSPLALISEIREWFEGPLLLSGSIGTGDALLAALAMGADLGYIGSPFIATKEANALQGYKDMIVESGADDIVYSSLFTGVSGNYLRGSIENAGMDPDNLPEGDLKTMNFGDKREKPKAWKTIWGSGQGIGAVKDVTSVADLVDRYEREFNAAWKRLQRRMA</sequence>
<dbReference type="GO" id="GO:0018580">
    <property type="term" value="F:nitronate monooxygenase activity"/>
    <property type="evidence" value="ECO:0007669"/>
    <property type="project" value="InterPro"/>
</dbReference>
<dbReference type="PANTHER" id="PTHR42747:SF4">
    <property type="entry name" value="BLR1330 PROTEIN"/>
    <property type="match status" value="1"/>
</dbReference>
<keyword evidence="3" id="KW-0288">FMN</keyword>
<dbReference type="SUPFAM" id="SSF51412">
    <property type="entry name" value="Inosine monophosphate dehydrogenase (IMPDH)"/>
    <property type="match status" value="1"/>
</dbReference>
<reference evidence="6 7" key="1">
    <citation type="submission" date="2016-10" db="EMBL/GenBank/DDBJ databases">
        <authorList>
            <person name="de Groot N.N."/>
        </authorList>
    </citation>
    <scope>NUCLEOTIDE SEQUENCE [LARGE SCALE GENOMIC DNA]</scope>
    <source>
        <strain evidence="6 7">DSM 15283</strain>
    </source>
</reference>
<accession>A0A1I4S116</accession>
<name>A0A1I4S116_9RHOB</name>
<dbReference type="STRING" id="254406.SAMN04488042_10980"/>
<evidence type="ECO:0000313" key="6">
    <source>
        <dbReference type="EMBL" id="SFM57980.1"/>
    </source>
</evidence>
<dbReference type="OrthoDB" id="9778912at2"/>
<evidence type="ECO:0000256" key="1">
    <source>
        <dbReference type="ARBA" id="ARBA00009881"/>
    </source>
</evidence>
<dbReference type="InterPro" id="IPR004136">
    <property type="entry name" value="NMO"/>
</dbReference>
<comment type="similarity">
    <text evidence="1">Belongs to the nitronate monooxygenase family. NMO class I subfamily.</text>
</comment>